<dbReference type="Proteomes" id="UP000245207">
    <property type="component" value="Unassembled WGS sequence"/>
</dbReference>
<dbReference type="InterPro" id="IPR045010">
    <property type="entry name" value="MDR_fam"/>
</dbReference>
<dbReference type="EMBL" id="PKPP01019983">
    <property type="protein sequence ID" value="PWA35457.1"/>
    <property type="molecule type" value="Genomic_DNA"/>
</dbReference>
<proteinExistence type="predicted"/>
<dbReference type="AlphaFoldDB" id="A0A2U1KF99"/>
<dbReference type="PANTHER" id="PTHR43205:SF85">
    <property type="entry name" value="OXIDOREDUCTASE"/>
    <property type="match status" value="1"/>
</dbReference>
<evidence type="ECO:0000259" key="1">
    <source>
        <dbReference type="Pfam" id="PF00107"/>
    </source>
</evidence>
<sequence>MHKTKQRSPPPTCKPKKGEKVFVSTAPVSVGNLVILLKEKLGFDEDFNYKEETDLNSTLQKYGQYFPDGIDVYFDNVGGEMLEAAVSNMNLHERVTVCGVISEYTNTEKHAAPDMLNVILYGLVSRISLYNHIDHIRTGKMHVLEDVSIGLECVPSAFVGLYSGYNVGKEIVKVADE</sequence>
<feature type="domain" description="Alcohol dehydrogenase-like C-terminal" evidence="1">
    <location>
        <begin position="39"/>
        <end position="104"/>
    </location>
</feature>
<dbReference type="InterPro" id="IPR013149">
    <property type="entry name" value="ADH-like_C"/>
</dbReference>
<organism evidence="2 3">
    <name type="scientific">Artemisia annua</name>
    <name type="common">Sweet wormwood</name>
    <dbReference type="NCBI Taxonomy" id="35608"/>
    <lineage>
        <taxon>Eukaryota</taxon>
        <taxon>Viridiplantae</taxon>
        <taxon>Streptophyta</taxon>
        <taxon>Embryophyta</taxon>
        <taxon>Tracheophyta</taxon>
        <taxon>Spermatophyta</taxon>
        <taxon>Magnoliopsida</taxon>
        <taxon>eudicotyledons</taxon>
        <taxon>Gunneridae</taxon>
        <taxon>Pentapetalae</taxon>
        <taxon>asterids</taxon>
        <taxon>campanulids</taxon>
        <taxon>Asterales</taxon>
        <taxon>Asteraceae</taxon>
        <taxon>Asteroideae</taxon>
        <taxon>Anthemideae</taxon>
        <taxon>Artemisiinae</taxon>
        <taxon>Artemisia</taxon>
    </lineage>
</organism>
<dbReference type="SUPFAM" id="SSF51735">
    <property type="entry name" value="NAD(P)-binding Rossmann-fold domains"/>
    <property type="match status" value="1"/>
</dbReference>
<keyword evidence="3" id="KW-1185">Reference proteome</keyword>
<accession>A0A2U1KF99</accession>
<reference evidence="2 3" key="1">
    <citation type="journal article" date="2018" name="Mol. Plant">
        <title>The genome of Artemisia annua provides insight into the evolution of Asteraceae family and artemisinin biosynthesis.</title>
        <authorList>
            <person name="Shen Q."/>
            <person name="Zhang L."/>
            <person name="Liao Z."/>
            <person name="Wang S."/>
            <person name="Yan T."/>
            <person name="Shi P."/>
            <person name="Liu M."/>
            <person name="Fu X."/>
            <person name="Pan Q."/>
            <person name="Wang Y."/>
            <person name="Lv Z."/>
            <person name="Lu X."/>
            <person name="Zhang F."/>
            <person name="Jiang W."/>
            <person name="Ma Y."/>
            <person name="Chen M."/>
            <person name="Hao X."/>
            <person name="Li L."/>
            <person name="Tang Y."/>
            <person name="Lv G."/>
            <person name="Zhou Y."/>
            <person name="Sun X."/>
            <person name="Brodelius P.E."/>
            <person name="Rose J.K.C."/>
            <person name="Tang K."/>
        </authorList>
    </citation>
    <scope>NUCLEOTIDE SEQUENCE [LARGE SCALE GENOMIC DNA]</scope>
    <source>
        <strain evidence="3">cv. Huhao1</strain>
        <tissue evidence="2">Leaf</tissue>
    </source>
</reference>
<evidence type="ECO:0000313" key="2">
    <source>
        <dbReference type="EMBL" id="PWA35457.1"/>
    </source>
</evidence>
<name>A0A2U1KF99_ARTAN</name>
<dbReference type="OrthoDB" id="809632at2759"/>
<protein>
    <submittedName>
        <fullName evidence="2">Alcohol dehydrogenase superfamily, zinc-type</fullName>
    </submittedName>
</protein>
<comment type="caution">
    <text evidence="2">The sequence shown here is derived from an EMBL/GenBank/DDBJ whole genome shotgun (WGS) entry which is preliminary data.</text>
</comment>
<dbReference type="InterPro" id="IPR036291">
    <property type="entry name" value="NAD(P)-bd_dom_sf"/>
</dbReference>
<gene>
    <name evidence="2" type="ORF">CTI12_AA609340</name>
</gene>
<dbReference type="Gene3D" id="3.40.50.720">
    <property type="entry name" value="NAD(P)-binding Rossmann-like Domain"/>
    <property type="match status" value="1"/>
</dbReference>
<evidence type="ECO:0000313" key="3">
    <source>
        <dbReference type="Proteomes" id="UP000245207"/>
    </source>
</evidence>
<dbReference type="STRING" id="35608.A0A2U1KF99"/>
<dbReference type="GO" id="GO:0016628">
    <property type="term" value="F:oxidoreductase activity, acting on the CH-CH group of donors, NAD or NADP as acceptor"/>
    <property type="evidence" value="ECO:0007669"/>
    <property type="project" value="InterPro"/>
</dbReference>
<dbReference type="Pfam" id="PF00107">
    <property type="entry name" value="ADH_zinc_N"/>
    <property type="match status" value="1"/>
</dbReference>
<dbReference type="PANTHER" id="PTHR43205">
    <property type="entry name" value="PROSTAGLANDIN REDUCTASE"/>
    <property type="match status" value="1"/>
</dbReference>
<dbReference type="Gene3D" id="3.90.180.10">
    <property type="entry name" value="Medium-chain alcohol dehydrogenases, catalytic domain"/>
    <property type="match status" value="1"/>
</dbReference>